<dbReference type="EMBL" id="QXFV01003144">
    <property type="protein sequence ID" value="KAE8979539.1"/>
    <property type="molecule type" value="Genomic_DNA"/>
</dbReference>
<comment type="caution">
    <text evidence="2">The sequence shown here is derived from an EMBL/GenBank/DDBJ whole genome shotgun (WGS) entry which is preliminary data.</text>
</comment>
<sequence>AKIPALLQTPPHVSPRYSIFTKCCIFGAPREQIQPDDGYTSQIRPQQDFGRSCSTTEDAEQEAEEEDEQEAVGQEGEEEEVAVVGTSAKEAEE</sequence>
<dbReference type="AlphaFoldDB" id="A0A6A3I939"/>
<proteinExistence type="predicted"/>
<feature type="compositionally biased region" description="Acidic residues" evidence="1">
    <location>
        <begin position="57"/>
        <end position="81"/>
    </location>
</feature>
<name>A0A6A3I939_9STRA</name>
<protein>
    <submittedName>
        <fullName evidence="2">Uncharacterized protein</fullName>
    </submittedName>
</protein>
<evidence type="ECO:0000313" key="2">
    <source>
        <dbReference type="EMBL" id="KAE8979539.1"/>
    </source>
</evidence>
<gene>
    <name evidence="2" type="ORF">PR001_g24523</name>
</gene>
<feature type="region of interest" description="Disordered" evidence="1">
    <location>
        <begin position="31"/>
        <end position="93"/>
    </location>
</feature>
<evidence type="ECO:0000313" key="3">
    <source>
        <dbReference type="Proteomes" id="UP000429607"/>
    </source>
</evidence>
<accession>A0A6A3I939</accession>
<feature type="non-terminal residue" evidence="2">
    <location>
        <position position="1"/>
    </location>
</feature>
<dbReference type="Proteomes" id="UP000429607">
    <property type="component" value="Unassembled WGS sequence"/>
</dbReference>
<evidence type="ECO:0000256" key="1">
    <source>
        <dbReference type="SAM" id="MobiDB-lite"/>
    </source>
</evidence>
<reference evidence="2 3" key="1">
    <citation type="submission" date="2018-09" db="EMBL/GenBank/DDBJ databases">
        <title>Genomic investigation of the strawberry pathogen Phytophthora fragariae indicates pathogenicity is determined by transcriptional variation in three key races.</title>
        <authorList>
            <person name="Adams T.M."/>
            <person name="Armitage A.D."/>
            <person name="Sobczyk M.K."/>
            <person name="Bates H.J."/>
            <person name="Dunwell J.M."/>
            <person name="Nellist C.F."/>
            <person name="Harrison R.J."/>
        </authorList>
    </citation>
    <scope>NUCLEOTIDE SEQUENCE [LARGE SCALE GENOMIC DNA]</scope>
    <source>
        <strain evidence="2 3">SCRP249</strain>
    </source>
</reference>
<organism evidence="2 3">
    <name type="scientific">Phytophthora rubi</name>
    <dbReference type="NCBI Taxonomy" id="129364"/>
    <lineage>
        <taxon>Eukaryota</taxon>
        <taxon>Sar</taxon>
        <taxon>Stramenopiles</taxon>
        <taxon>Oomycota</taxon>
        <taxon>Peronosporomycetes</taxon>
        <taxon>Peronosporales</taxon>
        <taxon>Peronosporaceae</taxon>
        <taxon>Phytophthora</taxon>
    </lineage>
</organism>